<evidence type="ECO:0000313" key="3">
    <source>
        <dbReference type="EMBL" id="QBI52976.1"/>
    </source>
</evidence>
<feature type="compositionally biased region" description="Basic and acidic residues" evidence="1">
    <location>
        <begin position="88"/>
        <end position="99"/>
    </location>
</feature>
<keyword evidence="2" id="KW-0812">Transmembrane</keyword>
<name>A0A4P6PXJ0_9ACTN</name>
<accession>A0A4P6PXJ0</accession>
<feature type="compositionally biased region" description="Low complexity" evidence="1">
    <location>
        <begin position="147"/>
        <end position="160"/>
    </location>
</feature>
<reference evidence="3 4" key="1">
    <citation type="submission" date="2019-02" db="EMBL/GenBank/DDBJ databases">
        <authorList>
            <person name="Khodamoradi S."/>
            <person name="Hahnke R.L."/>
            <person name="Kaempfer P."/>
            <person name="Schumann P."/>
            <person name="Rohde M."/>
            <person name="Steinert M."/>
            <person name="Luzhetskyy A."/>
            <person name="Wink J."/>
            <person name="Ruckert C."/>
        </authorList>
    </citation>
    <scope>NUCLEOTIDE SEQUENCE [LARGE SCALE GENOMIC DNA]</scope>
    <source>
        <strain evidence="3 4">M2</strain>
    </source>
</reference>
<dbReference type="AlphaFoldDB" id="A0A4P6PXJ0"/>
<protein>
    <submittedName>
        <fullName evidence="3">Uncharacterized protein</fullName>
    </submittedName>
</protein>
<keyword evidence="2" id="KW-1133">Transmembrane helix</keyword>
<dbReference type="KEGG" id="strr:EKD16_05865"/>
<evidence type="ECO:0000256" key="1">
    <source>
        <dbReference type="SAM" id="MobiDB-lite"/>
    </source>
</evidence>
<dbReference type="Proteomes" id="UP000292235">
    <property type="component" value="Chromosome"/>
</dbReference>
<keyword evidence="2" id="KW-0472">Membrane</keyword>
<evidence type="ECO:0000313" key="4">
    <source>
        <dbReference type="Proteomes" id="UP000292235"/>
    </source>
</evidence>
<feature type="compositionally biased region" description="Low complexity" evidence="1">
    <location>
        <begin position="101"/>
        <end position="111"/>
    </location>
</feature>
<feature type="compositionally biased region" description="Acidic residues" evidence="1">
    <location>
        <begin position="161"/>
        <end position="176"/>
    </location>
</feature>
<keyword evidence="4" id="KW-1185">Reference proteome</keyword>
<proteinExistence type="predicted"/>
<feature type="region of interest" description="Disordered" evidence="1">
    <location>
        <begin position="81"/>
        <end position="176"/>
    </location>
</feature>
<feature type="transmembrane region" description="Helical" evidence="2">
    <location>
        <begin position="45"/>
        <end position="64"/>
    </location>
</feature>
<gene>
    <name evidence="3" type="ORF">EKD16_05865</name>
</gene>
<dbReference type="EMBL" id="CP036455">
    <property type="protein sequence ID" value="QBI52976.1"/>
    <property type="molecule type" value="Genomic_DNA"/>
</dbReference>
<organism evidence="3 4">
    <name type="scientific">Streptomonospora litoralis</name>
    <dbReference type="NCBI Taxonomy" id="2498135"/>
    <lineage>
        <taxon>Bacteria</taxon>
        <taxon>Bacillati</taxon>
        <taxon>Actinomycetota</taxon>
        <taxon>Actinomycetes</taxon>
        <taxon>Streptosporangiales</taxon>
        <taxon>Nocardiopsidaceae</taxon>
        <taxon>Streptomonospora</taxon>
    </lineage>
</organism>
<sequence length="176" mass="18496">MSRDGRTGEPSPHRVPLSLSEDLVVPTAVRGSARSRPLSVAAKRLAAHTLIVFTALAVMAPLALRPLPEGGTYMPLLSPVSAADVETPEQRRDPADGRSHAAATEQTAAETGKAGDDTAAIEVPDAALPRSRPDAPEEAVEPPPDAEPQAMPEPQAPEAAGFDEETSEELVEERDE</sequence>
<evidence type="ECO:0000256" key="2">
    <source>
        <dbReference type="SAM" id="Phobius"/>
    </source>
</evidence>